<name>A0A7R7DLH3_9ACTN</name>
<evidence type="ECO:0000313" key="1">
    <source>
        <dbReference type="EMBL" id="BCJ33870.1"/>
    </source>
</evidence>
<accession>A0A7R7DLH3</accession>
<dbReference type="InterPro" id="IPR056131">
    <property type="entry name" value="DUF7714"/>
</dbReference>
<reference evidence="1 2" key="1">
    <citation type="submission" date="2020-08" db="EMBL/GenBank/DDBJ databases">
        <title>Whole genome shotgun sequence of Actinocatenispora thailandica NBRC 105041.</title>
        <authorList>
            <person name="Komaki H."/>
            <person name="Tamura T."/>
        </authorList>
    </citation>
    <scope>NUCLEOTIDE SEQUENCE [LARGE SCALE GENOMIC DNA]</scope>
    <source>
        <strain evidence="1 2">NBRC 105041</strain>
    </source>
</reference>
<evidence type="ECO:0000313" key="2">
    <source>
        <dbReference type="Proteomes" id="UP000611640"/>
    </source>
</evidence>
<dbReference type="Proteomes" id="UP000611640">
    <property type="component" value="Chromosome"/>
</dbReference>
<dbReference type="Pfam" id="PF24830">
    <property type="entry name" value="DUF7714"/>
    <property type="match status" value="1"/>
</dbReference>
<proteinExistence type="predicted"/>
<dbReference type="KEGG" id="atl:Athai_13730"/>
<protein>
    <submittedName>
        <fullName evidence="1">Uncharacterized protein</fullName>
    </submittedName>
</protein>
<dbReference type="AlphaFoldDB" id="A0A7R7DLH3"/>
<sequence length="233" mass="25394">MAAPTELLWIESPTTDVGNATALADVAATHARPGITAYVVHGKFEHVNFILCPAPLRIQVAEVVPPFPPKLLEMAKQAVAFDEDLPPIELKLDAVDLSERATLHPAPVHLLPCRGSRANLDGLVEYLDTRPAQRKDWLLVGCERSAQFYRHFYGDEPVKINICPRDRLTDPSRLTLTKCCLLERGVEIGDGMAVVPWGANLDEVRSALRHLAGLPQPATAVVRKRGSDGSSSG</sequence>
<dbReference type="EMBL" id="AP023355">
    <property type="protein sequence ID" value="BCJ33870.1"/>
    <property type="molecule type" value="Genomic_DNA"/>
</dbReference>
<keyword evidence="2" id="KW-1185">Reference proteome</keyword>
<gene>
    <name evidence="1" type="ORF">Athai_13730</name>
</gene>
<organism evidence="1 2">
    <name type="scientific">Actinocatenispora thailandica</name>
    <dbReference type="NCBI Taxonomy" id="227318"/>
    <lineage>
        <taxon>Bacteria</taxon>
        <taxon>Bacillati</taxon>
        <taxon>Actinomycetota</taxon>
        <taxon>Actinomycetes</taxon>
        <taxon>Micromonosporales</taxon>
        <taxon>Micromonosporaceae</taxon>
        <taxon>Actinocatenispora</taxon>
    </lineage>
</organism>